<dbReference type="InterPro" id="IPR038301">
    <property type="entry name" value="AraC-like_sf"/>
</dbReference>
<name>A0A916XEC3_9HYPH</name>
<reference evidence="2" key="2">
    <citation type="submission" date="2020-09" db="EMBL/GenBank/DDBJ databases">
        <authorList>
            <person name="Sun Q."/>
            <person name="Zhou Y."/>
        </authorList>
    </citation>
    <scope>NUCLEOTIDE SEQUENCE</scope>
    <source>
        <strain evidence="2">CGMCC 1.12919</strain>
    </source>
</reference>
<dbReference type="Pfam" id="PF07323">
    <property type="entry name" value="DUF1465"/>
    <property type="match status" value="1"/>
</dbReference>
<comment type="caution">
    <text evidence="2">The sequence shown here is derived from an EMBL/GenBank/DDBJ whole genome shotgun (WGS) entry which is preliminary data.</text>
</comment>
<dbReference type="Gene3D" id="1.10.8.930">
    <property type="entry name" value="Protein of unknown function DUF1465"/>
    <property type="match status" value="1"/>
</dbReference>
<dbReference type="AlphaFoldDB" id="A0A916XEC3"/>
<sequence>MSESARRLPSEDSADPISFAARFASSNAFNLLFAEATQLVEKTAAYLDGPGRVDSAGLRGIAALTFAQESTRLSTRLMRLMSWLLIRRAVADGDMTEVEAEQQRRKSESYAEPPPPDETLALLPDYLTDLIAVAARLEIRMLHIDASEMPDAPRPSPVRRDLTLLKAAFGSRPASLRDKP</sequence>
<feature type="region of interest" description="Disordered" evidence="1">
    <location>
        <begin position="95"/>
        <end position="117"/>
    </location>
</feature>
<gene>
    <name evidence="2" type="ORF">GCM10010994_23600</name>
</gene>
<evidence type="ECO:0000256" key="1">
    <source>
        <dbReference type="SAM" id="MobiDB-lite"/>
    </source>
</evidence>
<dbReference type="Proteomes" id="UP000637002">
    <property type="component" value="Unassembled WGS sequence"/>
</dbReference>
<evidence type="ECO:0000313" key="2">
    <source>
        <dbReference type="EMBL" id="GGC64241.1"/>
    </source>
</evidence>
<dbReference type="InterPro" id="IPR010848">
    <property type="entry name" value="DUF1465"/>
</dbReference>
<proteinExistence type="predicted"/>
<evidence type="ECO:0000313" key="3">
    <source>
        <dbReference type="Proteomes" id="UP000637002"/>
    </source>
</evidence>
<accession>A0A916XEC3</accession>
<dbReference type="RefSeq" id="WP_188609371.1">
    <property type="nucleotide sequence ID" value="NZ_BMGG01000004.1"/>
</dbReference>
<dbReference type="EMBL" id="BMGG01000004">
    <property type="protein sequence ID" value="GGC64241.1"/>
    <property type="molecule type" value="Genomic_DNA"/>
</dbReference>
<keyword evidence="3" id="KW-1185">Reference proteome</keyword>
<organism evidence="2 3">
    <name type="scientific">Chelatococcus reniformis</name>
    <dbReference type="NCBI Taxonomy" id="1494448"/>
    <lineage>
        <taxon>Bacteria</taxon>
        <taxon>Pseudomonadati</taxon>
        <taxon>Pseudomonadota</taxon>
        <taxon>Alphaproteobacteria</taxon>
        <taxon>Hyphomicrobiales</taxon>
        <taxon>Chelatococcaceae</taxon>
        <taxon>Chelatococcus</taxon>
    </lineage>
</organism>
<protein>
    <submittedName>
        <fullName evidence="2">AraC family transcriptional regulator</fullName>
    </submittedName>
</protein>
<reference evidence="2" key="1">
    <citation type="journal article" date="2014" name="Int. J. Syst. Evol. Microbiol.">
        <title>Complete genome sequence of Corynebacterium casei LMG S-19264T (=DSM 44701T), isolated from a smear-ripened cheese.</title>
        <authorList>
            <consortium name="US DOE Joint Genome Institute (JGI-PGF)"/>
            <person name="Walter F."/>
            <person name="Albersmeier A."/>
            <person name="Kalinowski J."/>
            <person name="Ruckert C."/>
        </authorList>
    </citation>
    <scope>NUCLEOTIDE SEQUENCE</scope>
    <source>
        <strain evidence="2">CGMCC 1.12919</strain>
    </source>
</reference>